<dbReference type="Proteomes" id="UP000000641">
    <property type="component" value="Chromosome"/>
</dbReference>
<dbReference type="HOGENOM" id="CLU_119496_2_0_2"/>
<protein>
    <submittedName>
        <fullName evidence="2">PilT protein domain protein</fullName>
    </submittedName>
</protein>
<keyword evidence="3" id="KW-1185">Reference proteome</keyword>
<dbReference type="SUPFAM" id="SSF88723">
    <property type="entry name" value="PIN domain-like"/>
    <property type="match status" value="1"/>
</dbReference>
<dbReference type="OrthoDB" id="275611at2157"/>
<dbReference type="EMBL" id="CP000505">
    <property type="protein sequence ID" value="ABL79089.1"/>
    <property type="molecule type" value="Genomic_DNA"/>
</dbReference>
<dbReference type="AlphaFoldDB" id="A1S0V9"/>
<dbReference type="InterPro" id="IPR002716">
    <property type="entry name" value="PIN_dom"/>
</dbReference>
<dbReference type="GeneID" id="4601017"/>
<dbReference type="Pfam" id="PF01850">
    <property type="entry name" value="PIN"/>
    <property type="match status" value="1"/>
</dbReference>
<dbReference type="KEGG" id="tpe:Tpen_1694"/>
<dbReference type="InterPro" id="IPR029060">
    <property type="entry name" value="PIN-like_dom_sf"/>
</dbReference>
<dbReference type="CDD" id="cd09874">
    <property type="entry name" value="PIN_MT3492-like"/>
    <property type="match status" value="1"/>
</dbReference>
<name>A1S0V9_THEPD</name>
<dbReference type="RefSeq" id="WP_011753354.1">
    <property type="nucleotide sequence ID" value="NC_008698.1"/>
</dbReference>
<dbReference type="STRING" id="368408.Tpen_1694"/>
<dbReference type="Gene3D" id="3.40.50.1010">
    <property type="entry name" value="5'-nuclease"/>
    <property type="match status" value="1"/>
</dbReference>
<evidence type="ECO:0000313" key="3">
    <source>
        <dbReference type="Proteomes" id="UP000000641"/>
    </source>
</evidence>
<reference evidence="3" key="1">
    <citation type="journal article" date="2008" name="J. Bacteriol.">
        <title>Genome sequence of Thermofilum pendens reveals an exceptional loss of biosynthetic pathways without genome reduction.</title>
        <authorList>
            <person name="Anderson I."/>
            <person name="Rodriguez J."/>
            <person name="Susanti D."/>
            <person name="Porat I."/>
            <person name="Reich C."/>
            <person name="Ulrich L.E."/>
            <person name="Elkins J.G."/>
            <person name="Mavromatis K."/>
            <person name="Lykidis A."/>
            <person name="Kim E."/>
            <person name="Thompson L.S."/>
            <person name="Nolan M."/>
            <person name="Land M."/>
            <person name="Copeland A."/>
            <person name="Lapidus A."/>
            <person name="Lucas S."/>
            <person name="Detter C."/>
            <person name="Zhulin I.B."/>
            <person name="Olsen G.J."/>
            <person name="Whitman W."/>
            <person name="Mukhopadhyay B."/>
            <person name="Bristow J."/>
            <person name="Kyrpides N."/>
        </authorList>
    </citation>
    <scope>NUCLEOTIDE SEQUENCE [LARGE SCALE GENOMIC DNA]</scope>
    <source>
        <strain evidence="3">DSM 2475 / Hrk 5</strain>
    </source>
</reference>
<dbReference type="eggNOG" id="arCOG00727">
    <property type="taxonomic scope" value="Archaea"/>
</dbReference>
<proteinExistence type="predicted"/>
<organism evidence="2 3">
    <name type="scientific">Thermofilum pendens (strain DSM 2475 / Hrk 5)</name>
    <dbReference type="NCBI Taxonomy" id="368408"/>
    <lineage>
        <taxon>Archaea</taxon>
        <taxon>Thermoproteota</taxon>
        <taxon>Thermoprotei</taxon>
        <taxon>Thermofilales</taxon>
        <taxon>Thermofilaceae</taxon>
        <taxon>Thermofilum</taxon>
    </lineage>
</organism>
<gene>
    <name evidence="2" type="ordered locus">Tpen_1694</name>
</gene>
<evidence type="ECO:0000313" key="2">
    <source>
        <dbReference type="EMBL" id="ABL79089.1"/>
    </source>
</evidence>
<accession>A1S0V9</accession>
<dbReference type="EnsemblBacteria" id="ABL79089">
    <property type="protein sequence ID" value="ABL79089"/>
    <property type="gene ID" value="Tpen_1694"/>
</dbReference>
<evidence type="ECO:0000259" key="1">
    <source>
        <dbReference type="Pfam" id="PF01850"/>
    </source>
</evidence>
<sequence length="147" mass="16395">MGVRSVYLDTSAIVKRYVVEEGTDVLDEIYAGAYAGDVTIGFSLFNIGEVAVVFDKYRRRGVIADVNDCFSKFLSEVSTLARLGSLRVVRISKPILVESVRYVFRYGVYIADALQIASAKNFEAFLTFDERLAEVAVKEGLRLFGKE</sequence>
<feature type="domain" description="PIN" evidence="1">
    <location>
        <begin position="6"/>
        <end position="137"/>
    </location>
</feature>